<feature type="coiled-coil region" evidence="6">
    <location>
        <begin position="567"/>
        <end position="594"/>
    </location>
</feature>
<dbReference type="InterPro" id="IPR004328">
    <property type="entry name" value="BRO1_dom"/>
</dbReference>
<evidence type="ECO:0000256" key="2">
    <source>
        <dbReference type="ARBA" id="ARBA00004496"/>
    </source>
</evidence>
<dbReference type="Pfam" id="PF03097">
    <property type="entry name" value="BRO1"/>
    <property type="match status" value="1"/>
</dbReference>
<evidence type="ECO:0000256" key="3">
    <source>
        <dbReference type="ARBA" id="ARBA00022490"/>
    </source>
</evidence>
<dbReference type="InterPro" id="IPR025304">
    <property type="entry name" value="ALIX_V_dom"/>
</dbReference>
<dbReference type="Gene3D" id="1.20.120.560">
    <property type="entry name" value="alix/aip1 in complex with the ypdl late domain"/>
    <property type="match status" value="1"/>
</dbReference>
<dbReference type="Proteomes" id="UP000262825">
    <property type="component" value="Unassembled WGS sequence"/>
</dbReference>
<dbReference type="PROSITE" id="PS51180">
    <property type="entry name" value="BRO1"/>
    <property type="match status" value="1"/>
</dbReference>
<accession>A0A376B9G5</accession>
<evidence type="ECO:0000313" key="9">
    <source>
        <dbReference type="Proteomes" id="UP000262825"/>
    </source>
</evidence>
<sequence>MENMKTVLIDLPIKDTEQINWTKSLSSYLKKSYGHAQWKSFYNSSLTQELDALRNNANSDLASNSLLDLNYKYAAYLEQLSLRIGNNSKYLKIDFTWYDALYSTRPETKYTQQTLALEKSSIIFNICSLLTQISKEKMQGDFSDYKIAISNLSKAQGGFKYLSENFLNSPSIDLQATTTKFLSNLCHAQAQELFVLKLINTSGENVGKQASLISKLCYSCSKLYETCVEFYNEENDNSAPVYGEYSWEDVIRFKSYLYKALAAYNHALHLEQENLFGQSLAFLEISKEQLTNSLPYKLFVADSIDVDSIKTLIEKKHSLLTKDNDYIYHEPIPVDVSLEKIKAMDAIKAPDWLKKQLFDYMSEISESASIIFKGVVPMEVYEQESIYSEKKATLLRKELDSVQAADWEYQSFIEFTNLPNLLNELQVRYRKNNGTSSDMDTEFDYMMNQLIGWSTKIHDSLYQNIEKQRQFIATKRQEINSVLADIPNKDSTVKLRTSLIEASQADDKLFQLVTPYLDEINLLKNESLLRNTFNSFKLEESEPNLLDLDDSKNDLIISKLNTIKETYEGLKLLKDERSRNIQDLKQEMTDGENDGNITQIILEHQGKKLEHLFDEVLKKTYQPLSSRIETGIFKQRNTINEIKIQLDELFKLTGFQEKGKKENEQRLKRSDFFNKLSTAMKNFESFSNDFPKGIKFYNSLYEMVLKLKESNVFVDTNSKNTANESLNQSFSGINIGTVPPGIPYKPPREANYSQRTEYNAIPTNSFQNHIPSIPKRPSELEHPGYFQPSKSTTLYDTNTLPNIPALPPKPAKQNVSTNVHDYLKQERENERNPTYFYNNPSVFDETLYNKFSNPNN</sequence>
<keyword evidence="4" id="KW-0967">Endosome</keyword>
<evidence type="ECO:0000256" key="5">
    <source>
        <dbReference type="ARBA" id="ARBA00041284"/>
    </source>
</evidence>
<dbReference type="GO" id="GO:0043328">
    <property type="term" value="P:protein transport to vacuole involved in ubiquitin-dependent protein catabolic process via the multivesicular body sorting pathway"/>
    <property type="evidence" value="ECO:0007669"/>
    <property type="project" value="TreeGrafter"/>
</dbReference>
<dbReference type="GO" id="GO:0005768">
    <property type="term" value="C:endosome"/>
    <property type="evidence" value="ECO:0007669"/>
    <property type="project" value="UniProtKB-SubCell"/>
</dbReference>
<keyword evidence="9" id="KW-1185">Reference proteome</keyword>
<dbReference type="Pfam" id="PF13949">
    <property type="entry name" value="ALIX_LYPXL_bnd"/>
    <property type="match status" value="1"/>
</dbReference>
<gene>
    <name evidence="8" type="ORF">SCODWIG_03022</name>
</gene>
<dbReference type="AlphaFoldDB" id="A0A376B9G5"/>
<dbReference type="EMBL" id="UFAJ01000628">
    <property type="protein sequence ID" value="SSD61261.1"/>
    <property type="molecule type" value="Genomic_DNA"/>
</dbReference>
<dbReference type="VEuPathDB" id="FungiDB:SCODWIG_03022"/>
<evidence type="ECO:0000256" key="6">
    <source>
        <dbReference type="SAM" id="Coils"/>
    </source>
</evidence>
<evidence type="ECO:0000259" key="7">
    <source>
        <dbReference type="PROSITE" id="PS51180"/>
    </source>
</evidence>
<proteinExistence type="predicted"/>
<name>A0A376B9G5_9ASCO</name>
<dbReference type="PANTHER" id="PTHR23030">
    <property type="entry name" value="PCD6 INTERACTING PROTEIN-RELATED"/>
    <property type="match status" value="1"/>
</dbReference>
<keyword evidence="6" id="KW-0175">Coiled coil</keyword>
<protein>
    <recommendedName>
        <fullName evidence="5">BRO domain-containing protein 1</fullName>
    </recommendedName>
</protein>
<dbReference type="Gene3D" id="1.20.140.50">
    <property type="entry name" value="alix/aip1 like domains"/>
    <property type="match status" value="1"/>
</dbReference>
<evidence type="ECO:0000256" key="1">
    <source>
        <dbReference type="ARBA" id="ARBA00004177"/>
    </source>
</evidence>
<feature type="domain" description="BRO1" evidence="7">
    <location>
        <begin position="7"/>
        <end position="409"/>
    </location>
</feature>
<keyword evidence="3" id="KW-0963">Cytoplasm</keyword>
<dbReference type="InterPro" id="IPR038499">
    <property type="entry name" value="BRO1_sf"/>
</dbReference>
<dbReference type="CDD" id="cd09242">
    <property type="entry name" value="BRO1_ScBro1_like"/>
    <property type="match status" value="1"/>
</dbReference>
<evidence type="ECO:0000313" key="8">
    <source>
        <dbReference type="EMBL" id="SSD61261.1"/>
    </source>
</evidence>
<comment type="subcellular location">
    <subcellularLocation>
        <location evidence="2">Cytoplasm</location>
    </subcellularLocation>
    <subcellularLocation>
        <location evidence="1">Endosome</location>
    </subcellularLocation>
</comment>
<dbReference type="SMART" id="SM01041">
    <property type="entry name" value="BRO1"/>
    <property type="match status" value="1"/>
</dbReference>
<dbReference type="Gene3D" id="1.25.40.280">
    <property type="entry name" value="alix/aip1 like domains"/>
    <property type="match status" value="1"/>
</dbReference>
<organism evidence="8 9">
    <name type="scientific">Saccharomycodes ludwigii</name>
    <dbReference type="NCBI Taxonomy" id="36035"/>
    <lineage>
        <taxon>Eukaryota</taxon>
        <taxon>Fungi</taxon>
        <taxon>Dikarya</taxon>
        <taxon>Ascomycota</taxon>
        <taxon>Saccharomycotina</taxon>
        <taxon>Saccharomycetes</taxon>
        <taxon>Saccharomycodales</taxon>
        <taxon>Saccharomycodaceae</taxon>
        <taxon>Saccharomycodes</taxon>
    </lineage>
</organism>
<evidence type="ECO:0000256" key="4">
    <source>
        <dbReference type="ARBA" id="ARBA00022753"/>
    </source>
</evidence>
<dbReference type="PANTHER" id="PTHR23030:SF30">
    <property type="entry name" value="TYROSINE-PROTEIN PHOSPHATASE NON-RECEPTOR TYPE 23"/>
    <property type="match status" value="1"/>
</dbReference>
<reference evidence="9" key="1">
    <citation type="submission" date="2018-06" db="EMBL/GenBank/DDBJ databases">
        <authorList>
            <person name="Guldener U."/>
        </authorList>
    </citation>
    <scope>NUCLEOTIDE SEQUENCE [LARGE SCALE GENOMIC DNA]</scope>
    <source>
        <strain evidence="9">UTAD17</strain>
    </source>
</reference>